<dbReference type="RefSeq" id="WP_322809768.1">
    <property type="nucleotide sequence ID" value="NZ_JAVBVO010000024.1"/>
</dbReference>
<dbReference type="AlphaFoldDB" id="A0AAW9JYG9"/>
<dbReference type="Proteomes" id="UP001290462">
    <property type="component" value="Unassembled WGS sequence"/>
</dbReference>
<keyword evidence="1" id="KW-0472">Membrane</keyword>
<name>A0AAW9JYG9_CARML</name>
<comment type="caution">
    <text evidence="2">The sequence shown here is derived from an EMBL/GenBank/DDBJ whole genome shotgun (WGS) entry which is preliminary data.</text>
</comment>
<evidence type="ECO:0000256" key="1">
    <source>
        <dbReference type="SAM" id="Phobius"/>
    </source>
</evidence>
<proteinExistence type="predicted"/>
<gene>
    <name evidence="2" type="ORF">RAK27_18315</name>
</gene>
<reference evidence="2" key="1">
    <citation type="submission" date="2023-08" db="EMBL/GenBank/DDBJ databases">
        <title>Genomic characterization of piscicolin 126 produced by Carnobacterium maltaromaticum CM22 strain isolated from salmon (Salmo salar).</title>
        <authorList>
            <person name="Gonzalez-Gragera E."/>
            <person name="Garcia-Lopez J.D."/>
            <person name="Teso-Perez C."/>
            <person name="Gimenez-Hernandez I."/>
            <person name="Peralta-Sanchez J.M."/>
            <person name="Valdivia E."/>
            <person name="Montalban-Lopez M."/>
            <person name="Martin-Platero A.M."/>
            <person name="Banos A."/>
            <person name="Martinez-Bueno M."/>
        </authorList>
    </citation>
    <scope>NUCLEOTIDE SEQUENCE</scope>
    <source>
        <strain evidence="2">CM22</strain>
    </source>
</reference>
<evidence type="ECO:0000313" key="2">
    <source>
        <dbReference type="EMBL" id="MDZ5760598.1"/>
    </source>
</evidence>
<dbReference type="EMBL" id="JAVBVO010000024">
    <property type="protein sequence ID" value="MDZ5760598.1"/>
    <property type="molecule type" value="Genomic_DNA"/>
</dbReference>
<keyword evidence="1" id="KW-0812">Transmembrane</keyword>
<accession>A0AAW9JYG9</accession>
<feature type="transmembrane region" description="Helical" evidence="1">
    <location>
        <begin position="61"/>
        <end position="79"/>
    </location>
</feature>
<evidence type="ECO:0000313" key="3">
    <source>
        <dbReference type="Proteomes" id="UP001290462"/>
    </source>
</evidence>
<sequence>MKTKKSNNDEAYNIDDSEELSEELEDKKSSRFNRLIKNGKKNTKKYVFGERKTELKTYKSTTLYVVCVVLFLIYLMLTYL</sequence>
<organism evidence="2 3">
    <name type="scientific">Carnobacterium maltaromaticum</name>
    <name type="common">Carnobacterium piscicola</name>
    <dbReference type="NCBI Taxonomy" id="2751"/>
    <lineage>
        <taxon>Bacteria</taxon>
        <taxon>Bacillati</taxon>
        <taxon>Bacillota</taxon>
        <taxon>Bacilli</taxon>
        <taxon>Lactobacillales</taxon>
        <taxon>Carnobacteriaceae</taxon>
        <taxon>Carnobacterium</taxon>
    </lineage>
</organism>
<keyword evidence="1" id="KW-1133">Transmembrane helix</keyword>
<protein>
    <submittedName>
        <fullName evidence="2">Uncharacterized protein</fullName>
    </submittedName>
</protein>